<keyword evidence="2" id="KW-1133">Transmembrane helix</keyword>
<dbReference type="GeneID" id="27136826"/>
<keyword evidence="2" id="KW-0812">Transmembrane</keyword>
<dbReference type="InterPro" id="IPR038734">
    <property type="entry name" value="YhaN_AAA"/>
</dbReference>
<dbReference type="KEGG" id="mema:MMAB1_0826"/>
<dbReference type="EMBL" id="LT158599">
    <property type="protein sequence ID" value="CVK32040.1"/>
    <property type="molecule type" value="Genomic_DNA"/>
</dbReference>
<feature type="domain" description="YhaN AAA" evidence="3">
    <location>
        <begin position="1"/>
        <end position="203"/>
    </location>
</feature>
<gene>
    <name evidence="4" type="ORF">MMAB1_0826</name>
</gene>
<dbReference type="PANTHER" id="PTHR41259:SF1">
    <property type="entry name" value="DOUBLE-STRAND BREAK REPAIR RAD50 ATPASE, PUTATIVE-RELATED"/>
    <property type="match status" value="1"/>
</dbReference>
<dbReference type="GeneID" id="13354297"/>
<evidence type="ECO:0000256" key="1">
    <source>
        <dbReference type="SAM" id="Coils"/>
    </source>
</evidence>
<dbReference type="Proteomes" id="UP000069850">
    <property type="component" value="Chromosome 1"/>
</dbReference>
<proteinExistence type="predicted"/>
<dbReference type="AlphaFoldDB" id="A0A0X3BJK4"/>
<keyword evidence="2" id="KW-0472">Membrane</keyword>
<keyword evidence="1" id="KW-0175">Coiled coil</keyword>
<evidence type="ECO:0000259" key="3">
    <source>
        <dbReference type="Pfam" id="PF13514"/>
    </source>
</evidence>
<accession>A0A0X3BJK4</accession>
<dbReference type="Pfam" id="PF13514">
    <property type="entry name" value="AAA_27"/>
    <property type="match status" value="1"/>
</dbReference>
<dbReference type="OrthoDB" id="111846at2157"/>
<evidence type="ECO:0000313" key="4">
    <source>
        <dbReference type="EMBL" id="CVK32040.1"/>
    </source>
</evidence>
<evidence type="ECO:0000313" key="5">
    <source>
        <dbReference type="Proteomes" id="UP000069850"/>
    </source>
</evidence>
<feature type="transmembrane region" description="Helical" evidence="2">
    <location>
        <begin position="506"/>
        <end position="524"/>
    </location>
</feature>
<evidence type="ECO:0000256" key="2">
    <source>
        <dbReference type="SAM" id="Phobius"/>
    </source>
</evidence>
<dbReference type="Gene3D" id="3.40.50.300">
    <property type="entry name" value="P-loop containing nucleotide triphosphate hydrolases"/>
    <property type="match status" value="2"/>
</dbReference>
<dbReference type="RefSeq" id="WP_014866538.1">
    <property type="nucleotide sequence ID" value="NZ_DAIMMY010000003.1"/>
</dbReference>
<organism evidence="4 5">
    <name type="scientific">Methanoculleus bourgensis</name>
    <dbReference type="NCBI Taxonomy" id="83986"/>
    <lineage>
        <taxon>Archaea</taxon>
        <taxon>Methanobacteriati</taxon>
        <taxon>Methanobacteriota</taxon>
        <taxon>Stenosarchaea group</taxon>
        <taxon>Methanomicrobia</taxon>
        <taxon>Methanomicrobiales</taxon>
        <taxon>Methanomicrobiaceae</taxon>
        <taxon>Methanoculleus</taxon>
    </lineage>
</organism>
<sequence>MKIRSLYIDGFGKFHDWKPSTGFGEGLTAIVGPNEAGKTTLLAFIRRMLYGFPDGRKNLNHYPPVNGGKIGGRLEVLGEDGREYILSRNGVRGNPSLTYADGTVARGLKPLSLLGPCDQVFYENVCAIGLNELQEISTLRRDEIRDRLAAAGAGNLPIREVATSLQKSADEIYVVRGKKKKINDLISDLKDVEGKIRDVKKRQGEYDEINGAIARESESVGLVEERQKAVDEEIAYLKALGQAWEVYVKREEARDALQEIPNIEPYPADALEKLSRIEADVQRLEVEYGDLTEKHSHTEEEFERCVVREEVLGQADAIHALERKIEQYRTRVNDLKTAQLEGEQQRANLASMLKALGGDWDEERITRFDISVPAKDDAKQLRDRLAKTANDCAVQQSRLEVAETEAGERKGSLRDLQRRRDDIGDVADPGTARERLGLSREMLSEIQHVQELETRLFSVRQEEARTAEIKASIYSVRAIPSWPGILVALSALLIFVWGSLTGTLEIAGIIAFILLVAAAGIFLAGRKAGEESNIVDAAHHEGEGETLALQRREIEHERSRREEKIRSCAASLGCDSLPTRTAVEALVHAHEDAVREADRASDLDKEIDRAQDLSGSADASLNKAQEMMDAALSEREDAQAAWRRWCRERDLPETMNPDLISDLIADIRQAAGLYVQVGATRKRQEELSEEVRSFEEEIAAVANACNESLSGSPDVVLEGLIRMLRDEEEAKRRYNTLSNRLNEEREALQRISAQYDAVKARLDAMLKERGVETPEEYREFERLSRERQRLRGSIQDAESAIRRISGEERYHDFIMALQEYDPVLMQVRLQERENELREIRGTIKDAHQKIGTFKERLSGIEGDNELTPLLSREAALKEEVSQVSRQWAVYTAASSLLEMAVETFERERQPEILREAQSFFTRITGGRYTRVVKPFDGSEPYVEEVTGAQKKIDELSRGTAEQLYLALRFGYIRDYAASSLPVPVIFDDILVNFDPERRKNACQAIANLAETCQVLYFTCHPQTVGDLTGAVPDAVVMDISGA</sequence>
<feature type="transmembrane region" description="Helical" evidence="2">
    <location>
        <begin position="479"/>
        <end position="500"/>
    </location>
</feature>
<dbReference type="OMA" id="VILFTHH"/>
<dbReference type="SUPFAM" id="SSF52540">
    <property type="entry name" value="P-loop containing nucleoside triphosphate hydrolases"/>
    <property type="match status" value="1"/>
</dbReference>
<feature type="coiled-coil region" evidence="1">
    <location>
        <begin position="677"/>
        <end position="800"/>
    </location>
</feature>
<feature type="coiled-coil region" evidence="1">
    <location>
        <begin position="274"/>
        <end position="338"/>
    </location>
</feature>
<reference evidence="4 5" key="1">
    <citation type="submission" date="2016-01" db="EMBL/GenBank/DDBJ databases">
        <authorList>
            <person name="Manzoor S."/>
        </authorList>
    </citation>
    <scope>NUCLEOTIDE SEQUENCE [LARGE SCALE GENOMIC DNA]</scope>
    <source>
        <strain evidence="4">Methanoculleus sp MAB1</strain>
    </source>
</reference>
<dbReference type="InterPro" id="IPR027417">
    <property type="entry name" value="P-loop_NTPase"/>
</dbReference>
<protein>
    <recommendedName>
        <fullName evidence="3">YhaN AAA domain-containing protein</fullName>
    </recommendedName>
</protein>
<name>A0A0X3BJK4_9EURY</name>
<dbReference type="PANTHER" id="PTHR41259">
    <property type="entry name" value="DOUBLE-STRAND BREAK REPAIR RAD50 ATPASE, PUTATIVE-RELATED"/>
    <property type="match status" value="1"/>
</dbReference>